<keyword evidence="2" id="KW-0812">Transmembrane</keyword>
<accession>A0A2T5Q2U6</accession>
<evidence type="ECO:0000313" key="4">
    <source>
        <dbReference type="EMBL" id="PTV03608.1"/>
    </source>
</evidence>
<feature type="domain" description="Zinc-ribbon" evidence="3">
    <location>
        <begin position="3"/>
        <end position="24"/>
    </location>
</feature>
<gene>
    <name evidence="4" type="ORF">DB325_06935</name>
</gene>
<evidence type="ECO:0000256" key="2">
    <source>
        <dbReference type="SAM" id="Phobius"/>
    </source>
</evidence>
<name>A0A2T5Q2U6_LIMRT</name>
<evidence type="ECO:0000256" key="1">
    <source>
        <dbReference type="SAM" id="MobiDB-lite"/>
    </source>
</evidence>
<comment type="caution">
    <text evidence="4">The sequence shown here is derived from an EMBL/GenBank/DDBJ whole genome shotgun (WGS) entry which is preliminary data.</text>
</comment>
<feature type="region of interest" description="Disordered" evidence="1">
    <location>
        <begin position="26"/>
        <end position="88"/>
    </location>
</feature>
<dbReference type="AlphaFoldDB" id="A0A2T5Q2U6"/>
<keyword evidence="2" id="KW-1133">Transmembrane helix</keyword>
<sequence>MKFCPNCGNKLQSGDRFCEKCGFQVAESQEEKPATTATPKPQQVEKKKPAVSPTSAQSQPKKEKVASVTPAVSKKSNKKANASKDKLADLKNKVNMDKLQEQINKDPKKAGIFGGIALVIVIALGIAVHMIQLQPDHALVNKPYHMTLSIKTTSQGFFTGTHTETTTKSEVVYLDKHQGKAYAGDSVTSAKQAAKDKNGGVNYTLEDNTLKLPLGEDFNVQINDLHRSGDSYVGTLKQIGDDADNITGTVTFKKAE</sequence>
<feature type="transmembrane region" description="Helical" evidence="2">
    <location>
        <begin position="110"/>
        <end position="131"/>
    </location>
</feature>
<reference evidence="5" key="1">
    <citation type="submission" date="2018-04" db="EMBL/GenBank/DDBJ databases">
        <title>Draft Genome Sequences of 10 Lactobacillus Species from 22 Commercial Probiotic Products.</title>
        <authorList>
            <person name="Gangiredla J."/>
            <person name="Barnaba T.J."/>
            <person name="Mammel M.K."/>
            <person name="Lacher D.W."/>
            <person name="Elkins C.A."/>
            <person name="Lampel K.A."/>
            <person name="Whitehouse C.A."/>
            <person name="Tartera C."/>
        </authorList>
    </citation>
    <scope>NUCLEOTIDE SEQUENCE [LARGE SCALE GENOMIC DNA]</scope>
    <source>
        <strain evidence="5">DS12_10</strain>
    </source>
</reference>
<evidence type="ECO:0000313" key="5">
    <source>
        <dbReference type="Proteomes" id="UP000244083"/>
    </source>
</evidence>
<dbReference type="RefSeq" id="WP_107721720.1">
    <property type="nucleotide sequence ID" value="NZ_QAZN01000012.1"/>
</dbReference>
<keyword evidence="2" id="KW-0472">Membrane</keyword>
<dbReference type="EMBL" id="QAZN01000012">
    <property type="protein sequence ID" value="PTV03608.1"/>
    <property type="molecule type" value="Genomic_DNA"/>
</dbReference>
<dbReference type="Pfam" id="PF13240">
    <property type="entry name" value="Zn_Ribbon_1"/>
    <property type="match status" value="1"/>
</dbReference>
<dbReference type="Proteomes" id="UP000244083">
    <property type="component" value="Unassembled WGS sequence"/>
</dbReference>
<proteinExistence type="predicted"/>
<protein>
    <recommendedName>
        <fullName evidence="3">Zinc-ribbon domain-containing protein</fullName>
    </recommendedName>
</protein>
<dbReference type="InterPro" id="IPR026870">
    <property type="entry name" value="Zinc_ribbon_dom"/>
</dbReference>
<evidence type="ECO:0000259" key="3">
    <source>
        <dbReference type="Pfam" id="PF13240"/>
    </source>
</evidence>
<organism evidence="4 5">
    <name type="scientific">Limosilactobacillus reuteri</name>
    <name type="common">Lactobacillus reuteri</name>
    <dbReference type="NCBI Taxonomy" id="1598"/>
    <lineage>
        <taxon>Bacteria</taxon>
        <taxon>Bacillati</taxon>
        <taxon>Bacillota</taxon>
        <taxon>Bacilli</taxon>
        <taxon>Lactobacillales</taxon>
        <taxon>Lactobacillaceae</taxon>
        <taxon>Limosilactobacillus</taxon>
    </lineage>
</organism>